<dbReference type="AlphaFoldDB" id="A0A0F8XYT2"/>
<gene>
    <name evidence="1" type="ORF">LCGC14_2964190</name>
</gene>
<reference evidence="1" key="1">
    <citation type="journal article" date="2015" name="Nature">
        <title>Complex archaea that bridge the gap between prokaryotes and eukaryotes.</title>
        <authorList>
            <person name="Spang A."/>
            <person name="Saw J.H."/>
            <person name="Jorgensen S.L."/>
            <person name="Zaremba-Niedzwiedzka K."/>
            <person name="Martijn J."/>
            <person name="Lind A.E."/>
            <person name="van Eijk R."/>
            <person name="Schleper C."/>
            <person name="Guy L."/>
            <person name="Ettema T.J."/>
        </authorList>
    </citation>
    <scope>NUCLEOTIDE SEQUENCE</scope>
</reference>
<evidence type="ECO:0000313" key="1">
    <source>
        <dbReference type="EMBL" id="KKK66425.1"/>
    </source>
</evidence>
<accession>A0A0F8XYT2</accession>
<sequence length="62" mass="7147">MNDIRYYMGKIECEIMTKGKRKALVSWNESGVIGNKSEGYKNVASGIEDIVPIRLLWRKKND</sequence>
<name>A0A0F8XYT2_9ZZZZ</name>
<proteinExistence type="predicted"/>
<organism evidence="1">
    <name type="scientific">marine sediment metagenome</name>
    <dbReference type="NCBI Taxonomy" id="412755"/>
    <lineage>
        <taxon>unclassified sequences</taxon>
        <taxon>metagenomes</taxon>
        <taxon>ecological metagenomes</taxon>
    </lineage>
</organism>
<protein>
    <submittedName>
        <fullName evidence="1">Uncharacterized protein</fullName>
    </submittedName>
</protein>
<dbReference type="EMBL" id="LAZR01060084">
    <property type="protein sequence ID" value="KKK66425.1"/>
    <property type="molecule type" value="Genomic_DNA"/>
</dbReference>
<comment type="caution">
    <text evidence="1">The sequence shown here is derived from an EMBL/GenBank/DDBJ whole genome shotgun (WGS) entry which is preliminary data.</text>
</comment>